<gene>
    <name evidence="1" type="ORF">L6164_011617</name>
</gene>
<name>A0ACB9P6N2_BAUVA</name>
<accession>A0ACB9P6N2</accession>
<organism evidence="1 2">
    <name type="scientific">Bauhinia variegata</name>
    <name type="common">Purple orchid tree</name>
    <name type="synonym">Phanera variegata</name>
    <dbReference type="NCBI Taxonomy" id="167791"/>
    <lineage>
        <taxon>Eukaryota</taxon>
        <taxon>Viridiplantae</taxon>
        <taxon>Streptophyta</taxon>
        <taxon>Embryophyta</taxon>
        <taxon>Tracheophyta</taxon>
        <taxon>Spermatophyta</taxon>
        <taxon>Magnoliopsida</taxon>
        <taxon>eudicotyledons</taxon>
        <taxon>Gunneridae</taxon>
        <taxon>Pentapetalae</taxon>
        <taxon>rosids</taxon>
        <taxon>fabids</taxon>
        <taxon>Fabales</taxon>
        <taxon>Fabaceae</taxon>
        <taxon>Cercidoideae</taxon>
        <taxon>Cercideae</taxon>
        <taxon>Bauhiniinae</taxon>
        <taxon>Bauhinia</taxon>
    </lineage>
</organism>
<comment type="caution">
    <text evidence="1">The sequence shown here is derived from an EMBL/GenBank/DDBJ whole genome shotgun (WGS) entry which is preliminary data.</text>
</comment>
<protein>
    <submittedName>
        <fullName evidence="1">Uncharacterized protein</fullName>
    </submittedName>
</protein>
<dbReference type="Proteomes" id="UP000828941">
    <property type="component" value="Chromosome 5"/>
</dbReference>
<keyword evidence="2" id="KW-1185">Reference proteome</keyword>
<evidence type="ECO:0000313" key="1">
    <source>
        <dbReference type="EMBL" id="KAI4344383.1"/>
    </source>
</evidence>
<sequence length="101" mass="11370">MRVHSQTKARTCLVFPPVNVTFPGSLHAQIAVETRIAYVLRPKPLANNDPPFTKWTNVALVTSTLIVLARMMQSSLWTLFLPLQNDTTRCVEWCMISSPSN</sequence>
<proteinExistence type="predicted"/>
<reference evidence="1 2" key="1">
    <citation type="journal article" date="2022" name="DNA Res.">
        <title>Chromosomal-level genome assembly of the orchid tree Bauhinia variegata (Leguminosae; Cercidoideae) supports the allotetraploid origin hypothesis of Bauhinia.</title>
        <authorList>
            <person name="Zhong Y."/>
            <person name="Chen Y."/>
            <person name="Zheng D."/>
            <person name="Pang J."/>
            <person name="Liu Y."/>
            <person name="Luo S."/>
            <person name="Meng S."/>
            <person name="Qian L."/>
            <person name="Wei D."/>
            <person name="Dai S."/>
            <person name="Zhou R."/>
        </authorList>
    </citation>
    <scope>NUCLEOTIDE SEQUENCE [LARGE SCALE GENOMIC DNA]</scope>
    <source>
        <strain evidence="1">BV-YZ2020</strain>
    </source>
</reference>
<evidence type="ECO:0000313" key="2">
    <source>
        <dbReference type="Proteomes" id="UP000828941"/>
    </source>
</evidence>
<dbReference type="EMBL" id="CM039430">
    <property type="protein sequence ID" value="KAI4344383.1"/>
    <property type="molecule type" value="Genomic_DNA"/>
</dbReference>